<dbReference type="PROSITE" id="PS51462">
    <property type="entry name" value="NUDIX"/>
    <property type="match status" value="1"/>
</dbReference>
<dbReference type="GO" id="GO:0004452">
    <property type="term" value="F:isopentenyl-diphosphate delta-isomerase activity"/>
    <property type="evidence" value="ECO:0007669"/>
    <property type="project" value="TreeGrafter"/>
</dbReference>
<accession>A0A5B2TT65</accession>
<dbReference type="Proteomes" id="UP000323188">
    <property type="component" value="Unassembled WGS sequence"/>
</dbReference>
<dbReference type="InterPro" id="IPR000086">
    <property type="entry name" value="NUDIX_hydrolase_dom"/>
</dbReference>
<feature type="domain" description="Nudix hydrolase" evidence="1">
    <location>
        <begin position="29"/>
        <end position="175"/>
    </location>
</feature>
<dbReference type="Pfam" id="PF00293">
    <property type="entry name" value="NUDIX"/>
    <property type="match status" value="1"/>
</dbReference>
<proteinExistence type="predicted"/>
<dbReference type="PANTHER" id="PTHR10885:SF20">
    <property type="entry name" value="NUDIX HYDROLASE DOMAIN-CONTAINING PROTEIN"/>
    <property type="match status" value="1"/>
</dbReference>
<dbReference type="SUPFAM" id="SSF55811">
    <property type="entry name" value="Nudix"/>
    <property type="match status" value="1"/>
</dbReference>
<evidence type="ECO:0000259" key="1">
    <source>
        <dbReference type="PROSITE" id="PS51462"/>
    </source>
</evidence>
<comment type="caution">
    <text evidence="2">The sequence shown here is derived from an EMBL/GenBank/DDBJ whole genome shotgun (WGS) entry which is preliminary data.</text>
</comment>
<dbReference type="GO" id="GO:0005737">
    <property type="term" value="C:cytoplasm"/>
    <property type="evidence" value="ECO:0007669"/>
    <property type="project" value="TreeGrafter"/>
</dbReference>
<name>A0A5B2TT65_9FLAO</name>
<dbReference type="CDD" id="cd04692">
    <property type="entry name" value="NUDIX_Hydrolase"/>
    <property type="match status" value="1"/>
</dbReference>
<dbReference type="GO" id="GO:0009240">
    <property type="term" value="P:isopentenyl diphosphate biosynthetic process"/>
    <property type="evidence" value="ECO:0007669"/>
    <property type="project" value="TreeGrafter"/>
</dbReference>
<reference evidence="2 3" key="1">
    <citation type="submission" date="2019-09" db="EMBL/GenBank/DDBJ databases">
        <authorList>
            <person name="Khan S.A."/>
            <person name="Jeon C.O."/>
            <person name="Chun B.H."/>
            <person name="Jeong S.E."/>
        </authorList>
    </citation>
    <scope>NUCLEOTIDE SEQUENCE [LARGE SCALE GENOMIC DNA]</scope>
    <source>
        <strain evidence="2 3">KCTC 42508</strain>
    </source>
</reference>
<dbReference type="RefSeq" id="WP_154918990.1">
    <property type="nucleotide sequence ID" value="NZ_VUOE01000002.1"/>
</dbReference>
<dbReference type="Gene3D" id="3.90.79.10">
    <property type="entry name" value="Nucleoside Triphosphate Pyrophosphohydrolase"/>
    <property type="match status" value="1"/>
</dbReference>
<dbReference type="AlphaFoldDB" id="A0A5B2TT65"/>
<sequence>MDELIDILDADGNLTGQSCMKSEAHRDGLFHPTVHIWIYTSDGEVLLQQRGKDKDTHPLLWDVSVAGHVGASEDLEKSAVREVAEEIGLMIRPSDLQKIGVFKSVQKHSVRLIDCEFHHTFMCELKEPIENLKKQESEVEALDSIPISQFKREVLETRPNKYVPHKKEYYETILKALESKLIGNR</sequence>
<evidence type="ECO:0000313" key="3">
    <source>
        <dbReference type="Proteomes" id="UP000323188"/>
    </source>
</evidence>
<dbReference type="PANTHER" id="PTHR10885">
    <property type="entry name" value="ISOPENTENYL-DIPHOSPHATE DELTA-ISOMERASE"/>
    <property type="match status" value="1"/>
</dbReference>
<evidence type="ECO:0000313" key="2">
    <source>
        <dbReference type="EMBL" id="KAA2216855.1"/>
    </source>
</evidence>
<protein>
    <submittedName>
        <fullName evidence="2">NUDIX domain-containing protein</fullName>
    </submittedName>
</protein>
<organism evidence="2 3">
    <name type="scientific">Maribacter flavus</name>
    <dbReference type="NCBI Taxonomy" id="1658664"/>
    <lineage>
        <taxon>Bacteria</taxon>
        <taxon>Pseudomonadati</taxon>
        <taxon>Bacteroidota</taxon>
        <taxon>Flavobacteriia</taxon>
        <taxon>Flavobacteriales</taxon>
        <taxon>Flavobacteriaceae</taxon>
        <taxon>Maribacter</taxon>
    </lineage>
</organism>
<gene>
    <name evidence="2" type="ORF">F0361_12760</name>
</gene>
<dbReference type="InterPro" id="IPR015797">
    <property type="entry name" value="NUDIX_hydrolase-like_dom_sf"/>
</dbReference>
<dbReference type="EMBL" id="VUOE01000002">
    <property type="protein sequence ID" value="KAA2216855.1"/>
    <property type="molecule type" value="Genomic_DNA"/>
</dbReference>